<dbReference type="SUPFAM" id="SSF51395">
    <property type="entry name" value="FMN-linked oxidoreductases"/>
    <property type="match status" value="1"/>
</dbReference>
<accession>A0A4Q7L9V3</accession>
<dbReference type="InterPro" id="IPR013785">
    <property type="entry name" value="Aldolase_TIM"/>
</dbReference>
<dbReference type="Proteomes" id="UP000293433">
    <property type="component" value="Unassembled WGS sequence"/>
</dbReference>
<evidence type="ECO:0000313" key="4">
    <source>
        <dbReference type="Proteomes" id="UP000293433"/>
    </source>
</evidence>
<organism evidence="3 4">
    <name type="scientific">Sphaerotilus mobilis</name>
    <dbReference type="NCBI Taxonomy" id="47994"/>
    <lineage>
        <taxon>Bacteria</taxon>
        <taxon>Pseudomonadati</taxon>
        <taxon>Pseudomonadota</taxon>
        <taxon>Betaproteobacteria</taxon>
        <taxon>Burkholderiales</taxon>
        <taxon>Sphaerotilaceae</taxon>
        <taxon>Sphaerotilus</taxon>
    </lineage>
</organism>
<dbReference type="AlphaFoldDB" id="A0A4Q7L9V3"/>
<sequence length="531" mass="57116">MPAWLLTLDRHVPVRYLMLASCALALAAGLWSDWPLSGQGPSGWTVMGAVLLLIGLHDLAQSRQAVWRHYPVIGHLRFLLAWVRPARGGDIIDSEPDAPPFSRVDLRAEGVSDMRPVGNPQDEKAGGHEWLSHALAPTTVAGHDFRVLIGSAASCRQPYSASVLNVSALRFGPSSAATIEAINGGARQGRFAHETGEGPISEHHRRHGGDLIWAIGSGDVGCHEGNGGFDPQRCAEQAADPQVRMIELQLAHSTFSTPLALMLFVERLRRLSGGKPVGIKLCIGPAWEWFALVKAMQVSRVAPDFIVVDGSEGVTGATPQQRADPTGLPLLEGLQLVHDTLVGVGLRERVRIGCAGEFVNAFDIARAMALGADWCNATPDGRRLHARVVPDTIEQVAACHRHMLEALHELVQAAGLHHPGEFTRSHIVRRRPDGSTAILAECLPPLRSGVLLAAERGEVPWPSPIHARDWPRAQVGSFSPLPMDAVPDDSFGAKHAVAGIAQSRDDVAMVVELPVDRSGVDRHVRVVGMEA</sequence>
<dbReference type="Pfam" id="PF01645">
    <property type="entry name" value="Glu_synthase"/>
    <property type="match status" value="1"/>
</dbReference>
<dbReference type="PANTHER" id="PTHR43819">
    <property type="entry name" value="ARCHAEAL-TYPE GLUTAMATE SYNTHASE [NADPH]"/>
    <property type="match status" value="1"/>
</dbReference>
<dbReference type="Gene3D" id="3.20.20.70">
    <property type="entry name" value="Aldolase class I"/>
    <property type="match status" value="2"/>
</dbReference>
<dbReference type="CDD" id="cd02808">
    <property type="entry name" value="GltS_FMN"/>
    <property type="match status" value="1"/>
</dbReference>
<reference evidence="3 4" key="1">
    <citation type="submission" date="2019-02" db="EMBL/GenBank/DDBJ databases">
        <title>Genomic Encyclopedia of Type Strains, Phase IV (KMG-IV): sequencing the most valuable type-strain genomes for metagenomic binning, comparative biology and taxonomic classification.</title>
        <authorList>
            <person name="Goeker M."/>
        </authorList>
    </citation>
    <scope>NUCLEOTIDE SEQUENCE [LARGE SCALE GENOMIC DNA]</scope>
    <source>
        <strain evidence="3 4">DSM 10617</strain>
    </source>
</reference>
<dbReference type="GO" id="GO:0015930">
    <property type="term" value="F:glutamate synthase activity"/>
    <property type="evidence" value="ECO:0007669"/>
    <property type="project" value="InterPro"/>
</dbReference>
<keyword evidence="4" id="KW-1185">Reference proteome</keyword>
<feature type="domain" description="Glutamate synthase" evidence="2">
    <location>
        <begin position="256"/>
        <end position="375"/>
    </location>
</feature>
<protein>
    <submittedName>
        <fullName evidence="3">Glutamate synthase domain-containing protein 2</fullName>
    </submittedName>
</protein>
<dbReference type="EMBL" id="SGWV01000013">
    <property type="protein sequence ID" value="RZS46794.1"/>
    <property type="molecule type" value="Genomic_DNA"/>
</dbReference>
<dbReference type="InterPro" id="IPR002932">
    <property type="entry name" value="Glu_synthdom"/>
</dbReference>
<gene>
    <name evidence="3" type="ORF">EV685_3825</name>
</gene>
<name>A0A4Q7L9V3_9BURK</name>
<dbReference type="OrthoDB" id="9795032at2"/>
<comment type="caution">
    <text evidence="3">The sequence shown here is derived from an EMBL/GenBank/DDBJ whole genome shotgun (WGS) entry which is preliminary data.</text>
</comment>
<comment type="similarity">
    <text evidence="1">Belongs to the glutamate synthase family.</text>
</comment>
<evidence type="ECO:0000256" key="1">
    <source>
        <dbReference type="ARBA" id="ARBA00009716"/>
    </source>
</evidence>
<evidence type="ECO:0000313" key="3">
    <source>
        <dbReference type="EMBL" id="RZS46794.1"/>
    </source>
</evidence>
<dbReference type="PANTHER" id="PTHR43819:SF1">
    <property type="entry name" value="ARCHAEAL-TYPE GLUTAMATE SYNTHASE [NADPH]"/>
    <property type="match status" value="1"/>
</dbReference>
<proteinExistence type="inferred from homology"/>
<dbReference type="GO" id="GO:0006537">
    <property type="term" value="P:glutamate biosynthetic process"/>
    <property type="evidence" value="ECO:0007669"/>
    <property type="project" value="InterPro"/>
</dbReference>
<evidence type="ECO:0000259" key="2">
    <source>
        <dbReference type="Pfam" id="PF01645"/>
    </source>
</evidence>